<proteinExistence type="predicted"/>
<dbReference type="RefSeq" id="WP_198489872.1">
    <property type="nucleotide sequence ID" value="NZ_CP066078.1"/>
</dbReference>
<evidence type="ECO:0000313" key="3">
    <source>
        <dbReference type="EMBL" id="QQC58844.1"/>
    </source>
</evidence>
<keyword evidence="2" id="KW-0238">DNA-binding</keyword>
<accession>A0A7T4MSQ3</accession>
<keyword evidence="3" id="KW-0540">Nuclease</keyword>
<dbReference type="GO" id="GO:0009307">
    <property type="term" value="P:DNA restriction-modification system"/>
    <property type="evidence" value="ECO:0007669"/>
    <property type="project" value="UniProtKB-KW"/>
</dbReference>
<dbReference type="Gene3D" id="3.90.220.20">
    <property type="entry name" value="DNA methylase specificity domains"/>
    <property type="match status" value="2"/>
</dbReference>
<name>A0A7T4MSQ3_9MICC</name>
<evidence type="ECO:0000313" key="4">
    <source>
        <dbReference type="Proteomes" id="UP000595221"/>
    </source>
</evidence>
<dbReference type="GO" id="GO:0004519">
    <property type="term" value="F:endonuclease activity"/>
    <property type="evidence" value="ECO:0007669"/>
    <property type="project" value="UniProtKB-KW"/>
</dbReference>
<sequence length="359" mass="40543">MTEMRFGDAFIDVTKKYDKVRSREIMERGEHVVIDQGEPDIAGYVSGDFNPTDLGPVVIFGDHTRKVKFYNKPFIIGAEGTKVFKTIPELDEKYAFYWLRSQDIPSLGYSRHFKLLKDMRVKIPSIERQLKIVKMLSKVDYVDKQVSILLEKYSLVSDFCFEKSVEGCGEYVSLGDMCDVNPKGDSLPDAVMVSFVPMGDLDAGMARAVDRQLRPYGSVAKGYSQFRKGDILAAKITPCWENGKVGIADISTQYGSGSTEFFVIRPKEGAEPKYILKFLRQSKVRRVGELRMSGSGGQKRVPKTYILNLPVPNLSIDKQRQLVGTLDVLDAAKREVKLISDRLEELRSALQHRAFRGEL</sequence>
<keyword evidence="3" id="KW-0378">Hydrolase</keyword>
<dbReference type="PANTHER" id="PTHR30408">
    <property type="entry name" value="TYPE-1 RESTRICTION ENZYME ECOKI SPECIFICITY PROTEIN"/>
    <property type="match status" value="1"/>
</dbReference>
<dbReference type="SUPFAM" id="SSF116734">
    <property type="entry name" value="DNA methylase specificity domain"/>
    <property type="match status" value="2"/>
</dbReference>
<dbReference type="EMBL" id="CP066078">
    <property type="protein sequence ID" value="QQC58844.1"/>
    <property type="molecule type" value="Genomic_DNA"/>
</dbReference>
<reference evidence="3 4" key="1">
    <citation type="submission" date="2020-12" db="EMBL/GenBank/DDBJ databases">
        <title>FDA dAtabase for Regulatory Grade micrObial Sequences (FDA-ARGOS): Supporting development and validation of Infectious Disease Dx tests.</title>
        <authorList>
            <person name="Sproer C."/>
            <person name="Gronow S."/>
            <person name="Severitt S."/>
            <person name="Schroder I."/>
            <person name="Tallon L."/>
            <person name="Sadzewicz L."/>
            <person name="Zhao X."/>
            <person name="Boylan J."/>
            <person name="Ott S."/>
            <person name="Bowen H."/>
            <person name="Vavikolanu K."/>
            <person name="Mehta A."/>
            <person name="Aluvathingal J."/>
            <person name="Nadendla S."/>
            <person name="Lowell S."/>
            <person name="Myers T."/>
            <person name="Yan Y."/>
            <person name="Sichtig H."/>
        </authorList>
    </citation>
    <scope>NUCLEOTIDE SEQUENCE [LARGE SCALE GENOMIC DNA]</scope>
    <source>
        <strain evidence="3 4">FDAARGOS_1001</strain>
    </source>
</reference>
<evidence type="ECO:0000256" key="2">
    <source>
        <dbReference type="ARBA" id="ARBA00023125"/>
    </source>
</evidence>
<organism evidence="3 4">
    <name type="scientific">Rothia kristinae</name>
    <dbReference type="NCBI Taxonomy" id="37923"/>
    <lineage>
        <taxon>Bacteria</taxon>
        <taxon>Bacillati</taxon>
        <taxon>Actinomycetota</taxon>
        <taxon>Actinomycetes</taxon>
        <taxon>Micrococcales</taxon>
        <taxon>Micrococcaceae</taxon>
        <taxon>Rothia</taxon>
    </lineage>
</organism>
<gene>
    <name evidence="3" type="ORF">I6H58_07645</name>
</gene>
<evidence type="ECO:0000256" key="1">
    <source>
        <dbReference type="ARBA" id="ARBA00022747"/>
    </source>
</evidence>
<dbReference type="PANTHER" id="PTHR30408:SF12">
    <property type="entry name" value="TYPE I RESTRICTION ENZYME MJAVIII SPECIFICITY SUBUNIT"/>
    <property type="match status" value="1"/>
</dbReference>
<dbReference type="CDD" id="cd17260">
    <property type="entry name" value="RMtype1_S_EcoEI-TRD1-CR1_like"/>
    <property type="match status" value="1"/>
</dbReference>
<keyword evidence="3" id="KW-0255">Endonuclease</keyword>
<dbReference type="REBASE" id="490128">
    <property type="entry name" value="S.Rkr1001ORF7640P"/>
</dbReference>
<dbReference type="AlphaFoldDB" id="A0A7T4MSQ3"/>
<dbReference type="GO" id="GO:0003677">
    <property type="term" value="F:DNA binding"/>
    <property type="evidence" value="ECO:0007669"/>
    <property type="project" value="UniProtKB-KW"/>
</dbReference>
<dbReference type="Proteomes" id="UP000595221">
    <property type="component" value="Chromosome"/>
</dbReference>
<keyword evidence="1" id="KW-0680">Restriction system</keyword>
<dbReference type="InterPro" id="IPR052021">
    <property type="entry name" value="Type-I_RS_S_subunit"/>
</dbReference>
<protein>
    <submittedName>
        <fullName evidence="3">Restriction endonuclease subunit S</fullName>
    </submittedName>
</protein>
<dbReference type="InterPro" id="IPR044946">
    <property type="entry name" value="Restrct_endonuc_typeI_TRD_sf"/>
</dbReference>